<sequence>MESRMGTGSQLKVGLKLTTALWLKTNVGSESESKVCLGSESKARPGLRLTSCDTKDERNHYMSILMELRILSTWASHLRERAEQRLPGQLVNNTSIN</sequence>
<accession>A0A4C1ZIS4</accession>
<keyword evidence="2" id="KW-1185">Reference proteome</keyword>
<gene>
    <name evidence="1" type="ORF">EVAR_62954_1</name>
</gene>
<organism evidence="1 2">
    <name type="scientific">Eumeta variegata</name>
    <name type="common">Bagworm moth</name>
    <name type="synonym">Eumeta japonica</name>
    <dbReference type="NCBI Taxonomy" id="151549"/>
    <lineage>
        <taxon>Eukaryota</taxon>
        <taxon>Metazoa</taxon>
        <taxon>Ecdysozoa</taxon>
        <taxon>Arthropoda</taxon>
        <taxon>Hexapoda</taxon>
        <taxon>Insecta</taxon>
        <taxon>Pterygota</taxon>
        <taxon>Neoptera</taxon>
        <taxon>Endopterygota</taxon>
        <taxon>Lepidoptera</taxon>
        <taxon>Glossata</taxon>
        <taxon>Ditrysia</taxon>
        <taxon>Tineoidea</taxon>
        <taxon>Psychidae</taxon>
        <taxon>Oiketicinae</taxon>
        <taxon>Eumeta</taxon>
    </lineage>
</organism>
<dbReference type="OrthoDB" id="2189254at2759"/>
<reference evidence="1 2" key="1">
    <citation type="journal article" date="2019" name="Commun. Biol.">
        <title>The bagworm genome reveals a unique fibroin gene that provides high tensile strength.</title>
        <authorList>
            <person name="Kono N."/>
            <person name="Nakamura H."/>
            <person name="Ohtoshi R."/>
            <person name="Tomita M."/>
            <person name="Numata K."/>
            <person name="Arakawa K."/>
        </authorList>
    </citation>
    <scope>NUCLEOTIDE SEQUENCE [LARGE SCALE GENOMIC DNA]</scope>
</reference>
<dbReference type="Proteomes" id="UP000299102">
    <property type="component" value="Unassembled WGS sequence"/>
</dbReference>
<dbReference type="AlphaFoldDB" id="A0A4C1ZIS4"/>
<evidence type="ECO:0000313" key="1">
    <source>
        <dbReference type="EMBL" id="GBP86517.1"/>
    </source>
</evidence>
<comment type="caution">
    <text evidence="1">The sequence shown here is derived from an EMBL/GenBank/DDBJ whole genome shotgun (WGS) entry which is preliminary data.</text>
</comment>
<proteinExistence type="predicted"/>
<name>A0A4C1ZIS4_EUMVA</name>
<protein>
    <submittedName>
        <fullName evidence="1">Uncharacterized protein</fullName>
    </submittedName>
</protein>
<dbReference type="EMBL" id="BGZK01001800">
    <property type="protein sequence ID" value="GBP86517.1"/>
    <property type="molecule type" value="Genomic_DNA"/>
</dbReference>
<evidence type="ECO:0000313" key="2">
    <source>
        <dbReference type="Proteomes" id="UP000299102"/>
    </source>
</evidence>